<dbReference type="InterPro" id="IPR045851">
    <property type="entry name" value="AMP-bd_C_sf"/>
</dbReference>
<dbReference type="Proteomes" id="UP000001660">
    <property type="component" value="Chromosome"/>
</dbReference>
<organism evidence="2 3">
    <name type="scientific">Nitrospira defluvii</name>
    <dbReference type="NCBI Taxonomy" id="330214"/>
    <lineage>
        <taxon>Bacteria</taxon>
        <taxon>Pseudomonadati</taxon>
        <taxon>Nitrospirota</taxon>
        <taxon>Nitrospiria</taxon>
        <taxon>Nitrospirales</taxon>
        <taxon>Nitrospiraceae</taxon>
        <taxon>Nitrospira</taxon>
    </lineage>
</organism>
<dbReference type="EC" id="6.1.1.13" evidence="2"/>
<name>D8PGL1_9BACT</name>
<accession>D8PGL1</accession>
<evidence type="ECO:0000313" key="3">
    <source>
        <dbReference type="Proteomes" id="UP000001660"/>
    </source>
</evidence>
<dbReference type="NCBIfam" id="TIGR01733">
    <property type="entry name" value="AA-adenyl-dom"/>
    <property type="match status" value="1"/>
</dbReference>
<dbReference type="eggNOG" id="COG1020">
    <property type="taxonomic scope" value="Bacteria"/>
</dbReference>
<keyword evidence="2" id="KW-0436">Ligase</keyword>
<dbReference type="HOGENOM" id="CLU_000022_2_12_0"/>
<dbReference type="InterPro" id="IPR010071">
    <property type="entry name" value="AA_adenyl_dom"/>
</dbReference>
<dbReference type="GO" id="GO:0016874">
    <property type="term" value="F:ligase activity"/>
    <property type="evidence" value="ECO:0007669"/>
    <property type="project" value="UniProtKB-KW"/>
</dbReference>
<dbReference type="AlphaFoldDB" id="D8PGL1"/>
<dbReference type="GO" id="GO:0005737">
    <property type="term" value="C:cytoplasm"/>
    <property type="evidence" value="ECO:0007669"/>
    <property type="project" value="TreeGrafter"/>
</dbReference>
<proteinExistence type="predicted"/>
<dbReference type="Gene3D" id="3.40.50.12780">
    <property type="entry name" value="N-terminal domain of ligase-like"/>
    <property type="match status" value="1"/>
</dbReference>
<dbReference type="InterPro" id="IPR042099">
    <property type="entry name" value="ANL_N_sf"/>
</dbReference>
<dbReference type="PANTHER" id="PTHR45527:SF1">
    <property type="entry name" value="FATTY ACID SYNTHASE"/>
    <property type="match status" value="1"/>
</dbReference>
<dbReference type="EMBL" id="FP929003">
    <property type="protein sequence ID" value="CBK42398.1"/>
    <property type="molecule type" value="Genomic_DNA"/>
</dbReference>
<dbReference type="Pfam" id="PF00501">
    <property type="entry name" value="AMP-binding"/>
    <property type="match status" value="1"/>
</dbReference>
<dbReference type="InterPro" id="IPR000873">
    <property type="entry name" value="AMP-dep_synth/lig_dom"/>
</dbReference>
<evidence type="ECO:0000313" key="2">
    <source>
        <dbReference type="EMBL" id="CBK42398.1"/>
    </source>
</evidence>
<reference evidence="2 3" key="1">
    <citation type="journal article" date="2010" name="Proc. Natl. Acad. Sci. U.S.A.">
        <title>A Nitrospira metagenome illuminates the physiology and evolution of globally important nitrite-oxidizing bacteria.</title>
        <authorList>
            <person name="Lucker S."/>
            <person name="Wagner M."/>
            <person name="Maixner F."/>
            <person name="Pelletier E."/>
            <person name="Koch H."/>
            <person name="Vacherie B."/>
            <person name="Rattei T."/>
            <person name="Sinninghe Damste J."/>
            <person name="Spieck E."/>
            <person name="Le Paslier D."/>
            <person name="Daims H."/>
        </authorList>
    </citation>
    <scope>NUCLEOTIDE SEQUENCE [LARGE SCALE GENOMIC DNA]</scope>
</reference>
<dbReference type="KEGG" id="nde:NIDE2692"/>
<evidence type="ECO:0000259" key="1">
    <source>
        <dbReference type="Pfam" id="PF00501"/>
    </source>
</evidence>
<feature type="domain" description="AMP-dependent synthetase/ligase" evidence="1">
    <location>
        <begin position="4"/>
        <end position="375"/>
    </location>
</feature>
<dbReference type="Gene3D" id="3.30.300.30">
    <property type="match status" value="1"/>
</dbReference>
<keyword evidence="3" id="KW-1185">Reference proteome</keyword>
<gene>
    <name evidence="2" type="ORF">NIDE2692</name>
</gene>
<dbReference type="SUPFAM" id="SSF56801">
    <property type="entry name" value="Acetyl-CoA synthetase-like"/>
    <property type="match status" value="1"/>
</dbReference>
<protein>
    <submittedName>
        <fullName evidence="2">Putative D-alanine-poly(Phosphoribitol) ligase, subunit 1</fullName>
        <ecNumber evidence="2">6.1.1.13</ecNumber>
    </submittedName>
</protein>
<sequence length="521" mass="57466">MESMRRVGSRPALYVDGKVHSYEELGRLAGRIAATIRKTSPPPMPLVALLAHRSLTAYAGVLGILGAGKGYVPLNPKLPTERLLRILTLAGPDILIVGKEARRHLELLLPKLPQRTVLICPDMEDLDGLSASFPQHQFVPGSAMAEGALLAADPREGDDPIAYLLFTSGSTGDPKGVPVRQSNLAAYVRYIADRYAVNDEDRFSQMFEMSFDLSVHDMFVCWEGGACLYAMPDHTVMAPAKFIRDHAITMWFSVPSVIGVMEKLGMLKPGLFPTLRASLFCGEPLLGRHAQVWQEAAPNSLVENLYGPTETTIAITHYRWNSEISPDICKSGITPIGRAFTGQKTCVIDSTFHSVAAGDSGELCLSGSQVTQGYWNNPEQTKKQFVTLPGAGDELWYRTGDLVMEDRDGCLQYLGRIDHQVKIRGHRVELPEVEFTLREASGSQQVAALAWPVKEGLAEGIVAFIAGDAAQEVGPILQHCRRVLPDYMVPSRIRFLEHMPLNVHGKTDRMKLRELLKEEQQ</sequence>
<dbReference type="InterPro" id="IPR020845">
    <property type="entry name" value="AMP-binding_CS"/>
</dbReference>
<dbReference type="PANTHER" id="PTHR45527">
    <property type="entry name" value="NONRIBOSOMAL PEPTIDE SYNTHETASE"/>
    <property type="match status" value="1"/>
</dbReference>
<dbReference type="PROSITE" id="PS00455">
    <property type="entry name" value="AMP_BINDING"/>
    <property type="match status" value="1"/>
</dbReference>
<dbReference type="GO" id="GO:0044550">
    <property type="term" value="P:secondary metabolite biosynthetic process"/>
    <property type="evidence" value="ECO:0007669"/>
    <property type="project" value="TreeGrafter"/>
</dbReference>
<dbReference type="GO" id="GO:0031177">
    <property type="term" value="F:phosphopantetheine binding"/>
    <property type="evidence" value="ECO:0007669"/>
    <property type="project" value="TreeGrafter"/>
</dbReference>
<dbReference type="GO" id="GO:0043041">
    <property type="term" value="P:amino acid activation for nonribosomal peptide biosynthetic process"/>
    <property type="evidence" value="ECO:0007669"/>
    <property type="project" value="TreeGrafter"/>
</dbReference>
<dbReference type="STRING" id="330214.NIDE2692"/>